<dbReference type="InterPro" id="IPR051698">
    <property type="entry name" value="Transposase_11-like"/>
</dbReference>
<dbReference type="PANTHER" id="PTHR30298">
    <property type="entry name" value="H REPEAT-ASSOCIATED PREDICTED TRANSPOSASE"/>
    <property type="match status" value="1"/>
</dbReference>
<reference evidence="2" key="1">
    <citation type="journal article" date="2020" name="Microbiol. Resour. Announc.">
        <title>Draft Genome Sequences of Thiorhodococcus mannitoliphagus and Thiorhodococcus minor, Purple Sulfur Photosynthetic Bacteria in the Gammaproteobacterial Family Chromatiaceae.</title>
        <authorList>
            <person name="Aviles F.A."/>
            <person name="Meyer T.E."/>
            <person name="Kyndt J.A."/>
        </authorList>
    </citation>
    <scope>NUCLEOTIDE SEQUENCE [LARGE SCALE GENOMIC DNA]</scope>
    <source>
        <strain evidence="2">DSM 18266</strain>
    </source>
</reference>
<protein>
    <recommendedName>
        <fullName evidence="3">Transposase</fullName>
    </recommendedName>
</protein>
<proteinExistence type="predicted"/>
<evidence type="ECO:0000313" key="2">
    <source>
        <dbReference type="Proteomes" id="UP000471640"/>
    </source>
</evidence>
<sequence>MSFREDESRVRDPLARENLALIRRIALIRLTHDDLKRGLHGKRLKAGWDERYLNKLVFEAPKTSAKSSATKRSNIRKL</sequence>
<gene>
    <name evidence="1" type="ORF">G3480_27425</name>
</gene>
<name>A0A6P1E4H4_9GAMM</name>
<evidence type="ECO:0000313" key="1">
    <source>
        <dbReference type="EMBL" id="NEX23933.1"/>
    </source>
</evidence>
<dbReference type="Proteomes" id="UP000471640">
    <property type="component" value="Unassembled WGS sequence"/>
</dbReference>
<organism evidence="1 2">
    <name type="scientific">Thiorhodococcus mannitoliphagus</name>
    <dbReference type="NCBI Taxonomy" id="329406"/>
    <lineage>
        <taxon>Bacteria</taxon>
        <taxon>Pseudomonadati</taxon>
        <taxon>Pseudomonadota</taxon>
        <taxon>Gammaproteobacteria</taxon>
        <taxon>Chromatiales</taxon>
        <taxon>Chromatiaceae</taxon>
        <taxon>Thiorhodococcus</taxon>
    </lineage>
</organism>
<dbReference type="EMBL" id="JAAIJR010000462">
    <property type="protein sequence ID" value="NEX23933.1"/>
    <property type="molecule type" value="Genomic_DNA"/>
</dbReference>
<evidence type="ECO:0008006" key="3">
    <source>
        <dbReference type="Google" id="ProtNLM"/>
    </source>
</evidence>
<reference evidence="1 2" key="2">
    <citation type="submission" date="2020-02" db="EMBL/GenBank/DDBJ databases">
        <title>Genome sequences of Thiorhodococcus mannitoliphagus and Thiorhodococcus minor, purple sulfur photosynthetic bacteria in the gammaproteobacterial family, Chromatiaceae.</title>
        <authorList>
            <person name="Aviles F.A."/>
            <person name="Meyer T.E."/>
            <person name="Kyndt J.A."/>
        </authorList>
    </citation>
    <scope>NUCLEOTIDE SEQUENCE [LARGE SCALE GENOMIC DNA]</scope>
    <source>
        <strain evidence="1 2">DSM 18266</strain>
    </source>
</reference>
<dbReference type="PANTHER" id="PTHR30298:SF0">
    <property type="entry name" value="PROTEIN YBFL-RELATED"/>
    <property type="match status" value="1"/>
</dbReference>
<accession>A0A6P1E4H4</accession>
<keyword evidence="2" id="KW-1185">Reference proteome</keyword>
<dbReference type="AlphaFoldDB" id="A0A6P1E4H4"/>
<comment type="caution">
    <text evidence="1">The sequence shown here is derived from an EMBL/GenBank/DDBJ whole genome shotgun (WGS) entry which is preliminary data.</text>
</comment>